<sequence length="697" mass="79396">MYHMYCAFLVQLGNLVAQTDGSIRLMDGIIEYKGRLEVYENGRWGTVCDNGWKQHKENVIVACRQLGFATGNYTSRRVYNRRDKKFLVDNLICNGQERRLGACQFDVPRYKNCAGRDDSEINLWCDRPPSPVLPTKDDIRLMNGKDAFEGRVEIFRGNNWLSICQNGWGTNEARVVCKQLGFNGGITKFNAFYGQGYGMPWRVKLTCDSTKDKLIDCEVLAAICIQSYTAGVVCEAPVPFGSLCKPEERCEGNSVCVMSQRRQLCQCLDETTMFWDSALSTCKMKSGYNASCRPGIPDNCASTLVCNTYGNTSKCLCLHDMFWDDRQTKCKLKSGYNEPCRPGIPDNCASTLVCNTYGNASKCLCLHDMFWDDRQTKCEQKSGYDEPCRPGIPDNCASTLVCNTYGDPSKCLCLHDMFWDDRQTKCEQKSLYNETCYAYMTDSCGSNLVCNQQFNNSICRCYDEGRMFWNPVTSACQTKKPYNDMCATSRECQSNLGCRLETDSNRCLWAEQGFTLWHVGAKSCFSVNKLQADFIQLELEYNQAQTHCANEVNGSFATWNDFQMVFENCRDNIEDIWIQTMSEMPNKNDTLCQLARMGDRYYNISCYERLNFVCIHERDNTDNIPCKDFPLGTLSPEHLTPSRTALVLTIVIALLVIGAAIYHLPFSKQSHNYKLLNYYTKELATIAMKKVKHLMTK</sequence>
<organism evidence="12 13">
    <name type="scientific">Mizuhopecten yessoensis</name>
    <name type="common">Japanese scallop</name>
    <name type="synonym">Patinopecten yessoensis</name>
    <dbReference type="NCBI Taxonomy" id="6573"/>
    <lineage>
        <taxon>Eukaryota</taxon>
        <taxon>Metazoa</taxon>
        <taxon>Spiralia</taxon>
        <taxon>Lophotrochozoa</taxon>
        <taxon>Mollusca</taxon>
        <taxon>Bivalvia</taxon>
        <taxon>Autobranchia</taxon>
        <taxon>Pteriomorphia</taxon>
        <taxon>Pectinida</taxon>
        <taxon>Pectinoidea</taxon>
        <taxon>Pectinidae</taxon>
        <taxon>Mizuhopecten</taxon>
    </lineage>
</organism>
<comment type="caution">
    <text evidence="9">Lacks conserved residue(s) required for the propagation of feature annotation.</text>
</comment>
<evidence type="ECO:0000256" key="10">
    <source>
        <dbReference type="SAM" id="Phobius"/>
    </source>
</evidence>
<keyword evidence="2 10" id="KW-0812">Transmembrane</keyword>
<dbReference type="InterPro" id="IPR036772">
    <property type="entry name" value="SRCR-like_dom_sf"/>
</dbReference>
<feature type="domain" description="SRCR" evidence="11">
    <location>
        <begin position="23"/>
        <end position="126"/>
    </location>
</feature>
<dbReference type="GO" id="GO:0045217">
    <property type="term" value="P:cell-cell junction maintenance"/>
    <property type="evidence" value="ECO:0007669"/>
    <property type="project" value="TreeGrafter"/>
</dbReference>
<keyword evidence="5 10" id="KW-1133">Transmembrane helix</keyword>
<reference evidence="12 13" key="1">
    <citation type="journal article" date="2017" name="Nat. Ecol. Evol.">
        <title>Scallop genome provides insights into evolution of bilaterian karyotype and development.</title>
        <authorList>
            <person name="Wang S."/>
            <person name="Zhang J."/>
            <person name="Jiao W."/>
            <person name="Li J."/>
            <person name="Xun X."/>
            <person name="Sun Y."/>
            <person name="Guo X."/>
            <person name="Huan P."/>
            <person name="Dong B."/>
            <person name="Zhang L."/>
            <person name="Hu X."/>
            <person name="Sun X."/>
            <person name="Wang J."/>
            <person name="Zhao C."/>
            <person name="Wang Y."/>
            <person name="Wang D."/>
            <person name="Huang X."/>
            <person name="Wang R."/>
            <person name="Lv J."/>
            <person name="Li Y."/>
            <person name="Zhang Z."/>
            <person name="Liu B."/>
            <person name="Lu W."/>
            <person name="Hui Y."/>
            <person name="Liang J."/>
            <person name="Zhou Z."/>
            <person name="Hou R."/>
            <person name="Li X."/>
            <person name="Liu Y."/>
            <person name="Li H."/>
            <person name="Ning X."/>
            <person name="Lin Y."/>
            <person name="Zhao L."/>
            <person name="Xing Q."/>
            <person name="Dou J."/>
            <person name="Li Y."/>
            <person name="Mao J."/>
            <person name="Guo H."/>
            <person name="Dou H."/>
            <person name="Li T."/>
            <person name="Mu C."/>
            <person name="Jiang W."/>
            <person name="Fu Q."/>
            <person name="Fu X."/>
            <person name="Miao Y."/>
            <person name="Liu J."/>
            <person name="Yu Q."/>
            <person name="Li R."/>
            <person name="Liao H."/>
            <person name="Li X."/>
            <person name="Kong Y."/>
            <person name="Jiang Z."/>
            <person name="Chourrout D."/>
            <person name="Li R."/>
            <person name="Bao Z."/>
        </authorList>
    </citation>
    <scope>NUCLEOTIDE SEQUENCE [LARGE SCALE GENOMIC DNA]</scope>
    <source>
        <strain evidence="12 13">PY_sf001</strain>
    </source>
</reference>
<keyword evidence="8" id="KW-0325">Glycoprotein</keyword>
<evidence type="ECO:0000256" key="4">
    <source>
        <dbReference type="ARBA" id="ARBA00022737"/>
    </source>
</evidence>
<evidence type="ECO:0000256" key="6">
    <source>
        <dbReference type="ARBA" id="ARBA00023136"/>
    </source>
</evidence>
<dbReference type="AlphaFoldDB" id="A0A210QJ87"/>
<feature type="disulfide bond" evidence="9">
    <location>
        <begin position="93"/>
        <end position="103"/>
    </location>
</feature>
<comment type="caution">
    <text evidence="12">The sequence shown here is derived from an EMBL/GenBank/DDBJ whole genome shotgun (WGS) entry which is preliminary data.</text>
</comment>
<keyword evidence="13" id="KW-1185">Reference proteome</keyword>
<evidence type="ECO:0000256" key="5">
    <source>
        <dbReference type="ARBA" id="ARBA00022989"/>
    </source>
</evidence>
<evidence type="ECO:0000313" key="13">
    <source>
        <dbReference type="Proteomes" id="UP000242188"/>
    </source>
</evidence>
<evidence type="ECO:0000256" key="7">
    <source>
        <dbReference type="ARBA" id="ARBA00023157"/>
    </source>
</evidence>
<dbReference type="InterPro" id="IPR053243">
    <property type="entry name" value="SJ_maturation_regulator"/>
</dbReference>
<protein>
    <submittedName>
        <fullName evidence="12">Neurotrypsin</fullName>
    </submittedName>
</protein>
<gene>
    <name evidence="12" type="ORF">KP79_PYT01124</name>
</gene>
<dbReference type="GO" id="GO:0016020">
    <property type="term" value="C:membrane"/>
    <property type="evidence" value="ECO:0007669"/>
    <property type="project" value="UniProtKB-SubCell"/>
</dbReference>
<feature type="domain" description="SRCR" evidence="11">
    <location>
        <begin position="139"/>
        <end position="235"/>
    </location>
</feature>
<feature type="disulfide bond" evidence="9">
    <location>
        <begin position="207"/>
        <end position="217"/>
    </location>
</feature>
<evidence type="ECO:0000313" key="12">
    <source>
        <dbReference type="EMBL" id="OWF48834.1"/>
    </source>
</evidence>
<keyword evidence="3" id="KW-0732">Signal</keyword>
<dbReference type="InterPro" id="IPR001190">
    <property type="entry name" value="SRCR"/>
</dbReference>
<dbReference type="Proteomes" id="UP000242188">
    <property type="component" value="Unassembled WGS sequence"/>
</dbReference>
<evidence type="ECO:0000256" key="1">
    <source>
        <dbReference type="ARBA" id="ARBA00004167"/>
    </source>
</evidence>
<keyword evidence="4" id="KW-0677">Repeat</keyword>
<accession>A0A210QJ87</accession>
<dbReference type="Gene3D" id="3.10.250.10">
    <property type="entry name" value="SRCR-like domain"/>
    <property type="match status" value="2"/>
</dbReference>
<dbReference type="Pfam" id="PF00530">
    <property type="entry name" value="SRCR"/>
    <property type="match status" value="2"/>
</dbReference>
<dbReference type="STRING" id="6573.A0A210QJ87"/>
<dbReference type="PANTHER" id="PTHR47653">
    <property type="entry name" value="PROTEIN BARK BEETLE"/>
    <property type="match status" value="1"/>
</dbReference>
<dbReference type="EMBL" id="NEDP02003365">
    <property type="protein sequence ID" value="OWF48834.1"/>
    <property type="molecule type" value="Genomic_DNA"/>
</dbReference>
<dbReference type="PROSITE" id="PS50287">
    <property type="entry name" value="SRCR_2"/>
    <property type="match status" value="2"/>
</dbReference>
<name>A0A210QJ87_MIZYE</name>
<proteinExistence type="predicted"/>
<evidence type="ECO:0000256" key="2">
    <source>
        <dbReference type="ARBA" id="ARBA00022692"/>
    </source>
</evidence>
<dbReference type="PANTHER" id="PTHR47653:SF1">
    <property type="entry name" value="DELETED IN MALIGNANT BRAIN TUMORS 1 PROTEIN"/>
    <property type="match status" value="1"/>
</dbReference>
<dbReference type="PRINTS" id="PR00258">
    <property type="entry name" value="SPERACTRCPTR"/>
</dbReference>
<keyword evidence="7 9" id="KW-1015">Disulfide bond</keyword>
<evidence type="ECO:0000256" key="8">
    <source>
        <dbReference type="ARBA" id="ARBA00023180"/>
    </source>
</evidence>
<evidence type="ECO:0000256" key="3">
    <source>
        <dbReference type="ARBA" id="ARBA00022729"/>
    </source>
</evidence>
<dbReference type="PROSITE" id="PS00420">
    <property type="entry name" value="SRCR_1"/>
    <property type="match status" value="1"/>
</dbReference>
<dbReference type="SUPFAM" id="SSF56487">
    <property type="entry name" value="SRCR-like"/>
    <property type="match status" value="2"/>
</dbReference>
<feature type="transmembrane region" description="Helical" evidence="10">
    <location>
        <begin position="645"/>
        <end position="664"/>
    </location>
</feature>
<dbReference type="FunFam" id="3.10.250.10:FF:000016">
    <property type="entry name" value="Scavenger receptor cysteine-rich protein type 12"/>
    <property type="match status" value="2"/>
</dbReference>
<evidence type="ECO:0000259" key="11">
    <source>
        <dbReference type="PROSITE" id="PS50287"/>
    </source>
</evidence>
<keyword evidence="6 10" id="KW-0472">Membrane</keyword>
<evidence type="ECO:0000256" key="9">
    <source>
        <dbReference type="PROSITE-ProRule" id="PRU00196"/>
    </source>
</evidence>
<dbReference type="SMART" id="SM00202">
    <property type="entry name" value="SR"/>
    <property type="match status" value="2"/>
</dbReference>
<dbReference type="OrthoDB" id="6252055at2759"/>
<comment type="subcellular location">
    <subcellularLocation>
        <location evidence="1">Membrane</location>
        <topology evidence="1">Single-pass membrane protein</topology>
    </subcellularLocation>
</comment>